<dbReference type="GO" id="GO:0004550">
    <property type="term" value="F:nucleoside diphosphate kinase activity"/>
    <property type="evidence" value="ECO:0007669"/>
    <property type="project" value="InterPro"/>
</dbReference>
<dbReference type="Gene3D" id="3.30.70.141">
    <property type="entry name" value="Nucleoside diphosphate kinase-like domain"/>
    <property type="match status" value="2"/>
</dbReference>
<evidence type="ECO:0000256" key="2">
    <source>
        <dbReference type="ARBA" id="ARBA00022679"/>
    </source>
</evidence>
<feature type="binding site" evidence="6">
    <location>
        <position position="483"/>
    </location>
    <ligand>
        <name>ATP</name>
        <dbReference type="ChEBI" id="CHEBI:30616"/>
    </ligand>
</feature>
<dbReference type="KEGG" id="psoj:PHYSODRAFT_247316"/>
<dbReference type="PANTHER" id="PTHR46161:SF3">
    <property type="entry name" value="NUCLEOSIDE DIPHOSPHATE KINASE DDB_G0292928-RELATED"/>
    <property type="match status" value="1"/>
</dbReference>
<evidence type="ECO:0000256" key="7">
    <source>
        <dbReference type="RuleBase" id="RU004011"/>
    </source>
</evidence>
<dbReference type="Proteomes" id="UP000002640">
    <property type="component" value="Unassembled WGS sequence"/>
</dbReference>
<keyword evidence="11" id="KW-1185">Reference proteome</keyword>
<feature type="binding site" evidence="6">
    <location>
        <position position="449"/>
    </location>
    <ligand>
        <name>ATP</name>
        <dbReference type="ChEBI" id="CHEBI:30616"/>
    </ligand>
</feature>
<protein>
    <recommendedName>
        <fullName evidence="9">Nucleoside diphosphate kinase-like domain-containing protein</fullName>
    </recommendedName>
</protein>
<dbReference type="SMART" id="SM00562">
    <property type="entry name" value="NDK"/>
    <property type="match status" value="1"/>
</dbReference>
<dbReference type="OMA" id="THPWTLR"/>
<evidence type="ECO:0000256" key="5">
    <source>
        <dbReference type="ARBA" id="ARBA00022840"/>
    </source>
</evidence>
<evidence type="ECO:0000259" key="9">
    <source>
        <dbReference type="SMART" id="SM00562"/>
    </source>
</evidence>
<organism evidence="10 11">
    <name type="scientific">Phytophthora sojae (strain P6497)</name>
    <name type="common">Soybean stem and root rot agent</name>
    <name type="synonym">Phytophthora megasperma f. sp. glycines</name>
    <dbReference type="NCBI Taxonomy" id="1094619"/>
    <lineage>
        <taxon>Eukaryota</taxon>
        <taxon>Sar</taxon>
        <taxon>Stramenopiles</taxon>
        <taxon>Oomycota</taxon>
        <taxon>Peronosporomycetes</taxon>
        <taxon>Peronosporales</taxon>
        <taxon>Peronosporaceae</taxon>
        <taxon>Phytophthora</taxon>
    </lineage>
</organism>
<dbReference type="EMBL" id="JH159153">
    <property type="protein sequence ID" value="EGZ21614.1"/>
    <property type="molecule type" value="Genomic_DNA"/>
</dbReference>
<keyword evidence="2" id="KW-0808">Transferase</keyword>
<dbReference type="GO" id="GO:0006228">
    <property type="term" value="P:UTP biosynthetic process"/>
    <property type="evidence" value="ECO:0007669"/>
    <property type="project" value="InterPro"/>
</dbReference>
<dbReference type="Pfam" id="PF00334">
    <property type="entry name" value="NDK"/>
    <property type="match status" value="2"/>
</dbReference>
<feature type="domain" description="Nucleoside diphosphate kinase-like" evidence="9">
    <location>
        <begin position="392"/>
        <end position="533"/>
    </location>
</feature>
<feature type="compositionally biased region" description="Polar residues" evidence="8">
    <location>
        <begin position="612"/>
        <end position="623"/>
    </location>
</feature>
<feature type="binding site" evidence="6">
    <location>
        <position position="477"/>
    </location>
    <ligand>
        <name>ATP</name>
        <dbReference type="ChEBI" id="CHEBI:30616"/>
    </ligand>
</feature>
<name>G4Z4S7_PHYSP</name>
<gene>
    <name evidence="10" type="ORF">PHYSODRAFT_247316</name>
</gene>
<evidence type="ECO:0000313" key="11">
    <source>
        <dbReference type="Proteomes" id="UP000002640"/>
    </source>
</evidence>
<feature type="binding site" evidence="6">
    <location>
        <position position="507"/>
    </location>
    <ligand>
        <name>ATP</name>
        <dbReference type="ChEBI" id="CHEBI:30616"/>
    </ligand>
</feature>
<dbReference type="InterPro" id="IPR027417">
    <property type="entry name" value="P-loop_NTPase"/>
</dbReference>
<evidence type="ECO:0000256" key="4">
    <source>
        <dbReference type="ARBA" id="ARBA00022777"/>
    </source>
</evidence>
<feature type="active site" description="Pros-phosphohistidine intermediate" evidence="6">
    <location>
        <position position="510"/>
    </location>
</feature>
<proteinExistence type="inferred from homology"/>
<evidence type="ECO:0000256" key="1">
    <source>
        <dbReference type="ARBA" id="ARBA00008142"/>
    </source>
</evidence>
<dbReference type="Gene3D" id="3.40.50.300">
    <property type="entry name" value="P-loop containing nucleotide triphosphate hydrolases"/>
    <property type="match status" value="1"/>
</dbReference>
<dbReference type="RefSeq" id="XP_009524331.1">
    <property type="nucleotide sequence ID" value="XM_009526036.1"/>
</dbReference>
<reference evidence="10 11" key="1">
    <citation type="journal article" date="2006" name="Science">
        <title>Phytophthora genome sequences uncover evolutionary origins and mechanisms of pathogenesis.</title>
        <authorList>
            <person name="Tyler B.M."/>
            <person name="Tripathy S."/>
            <person name="Zhang X."/>
            <person name="Dehal P."/>
            <person name="Jiang R.H."/>
            <person name="Aerts A."/>
            <person name="Arredondo F.D."/>
            <person name="Baxter L."/>
            <person name="Bensasson D."/>
            <person name="Beynon J.L."/>
            <person name="Chapman J."/>
            <person name="Damasceno C.M."/>
            <person name="Dorrance A.E."/>
            <person name="Dou D."/>
            <person name="Dickerman A.W."/>
            <person name="Dubchak I.L."/>
            <person name="Garbelotto M."/>
            <person name="Gijzen M."/>
            <person name="Gordon S.G."/>
            <person name="Govers F."/>
            <person name="Grunwald N.J."/>
            <person name="Huang W."/>
            <person name="Ivors K.L."/>
            <person name="Jones R.W."/>
            <person name="Kamoun S."/>
            <person name="Krampis K."/>
            <person name="Lamour K.H."/>
            <person name="Lee M.K."/>
            <person name="McDonald W.H."/>
            <person name="Medina M."/>
            <person name="Meijer H.J."/>
            <person name="Nordberg E.K."/>
            <person name="Maclean D.J."/>
            <person name="Ospina-Giraldo M.D."/>
            <person name="Morris P.F."/>
            <person name="Phuntumart V."/>
            <person name="Putnam N.H."/>
            <person name="Rash S."/>
            <person name="Rose J.K."/>
            <person name="Sakihama Y."/>
            <person name="Salamov A.A."/>
            <person name="Savidor A."/>
            <person name="Scheuring C.F."/>
            <person name="Smith B.M."/>
            <person name="Sobral B.W."/>
            <person name="Terry A."/>
            <person name="Torto-Alalibo T.A."/>
            <person name="Win J."/>
            <person name="Xu Z."/>
            <person name="Zhang H."/>
            <person name="Grigoriev I.V."/>
            <person name="Rokhsar D.S."/>
            <person name="Boore J.L."/>
        </authorList>
    </citation>
    <scope>NUCLEOTIDE SEQUENCE [LARGE SCALE GENOMIC DNA]</scope>
    <source>
        <strain evidence="10 11">P6497</strain>
    </source>
</reference>
<dbReference type="PROSITE" id="PS51374">
    <property type="entry name" value="NDPK_LIKE"/>
    <property type="match status" value="1"/>
</dbReference>
<dbReference type="PRINTS" id="PR01243">
    <property type="entry name" value="NUCDPKINASE"/>
</dbReference>
<dbReference type="STRING" id="1094619.G4Z4S7"/>
<evidence type="ECO:0000256" key="6">
    <source>
        <dbReference type="PROSITE-ProRule" id="PRU00706"/>
    </source>
</evidence>
<feature type="region of interest" description="Disordered" evidence="8">
    <location>
        <begin position="603"/>
        <end position="629"/>
    </location>
</feature>
<evidence type="ECO:0000256" key="3">
    <source>
        <dbReference type="ARBA" id="ARBA00022741"/>
    </source>
</evidence>
<keyword evidence="5" id="KW-0067">ATP-binding</keyword>
<dbReference type="GO" id="GO:0006241">
    <property type="term" value="P:CTP biosynthetic process"/>
    <property type="evidence" value="ECO:0007669"/>
    <property type="project" value="InterPro"/>
</dbReference>
<dbReference type="InterPro" id="IPR034907">
    <property type="entry name" value="NDK-like_dom"/>
</dbReference>
<dbReference type="InterPro" id="IPR036850">
    <property type="entry name" value="NDK-like_dom_sf"/>
</dbReference>
<dbReference type="GeneID" id="20637703"/>
<dbReference type="SMR" id="G4Z4S7"/>
<dbReference type="PANTHER" id="PTHR46161">
    <property type="entry name" value="NUCLEOSIDE DIPHOSPHATE KINASE"/>
    <property type="match status" value="1"/>
</dbReference>
<feature type="binding site" evidence="6">
    <location>
        <position position="400"/>
    </location>
    <ligand>
        <name>ATP</name>
        <dbReference type="ChEBI" id="CHEBI:30616"/>
    </ligand>
</feature>
<dbReference type="InterPro" id="IPR001564">
    <property type="entry name" value="Nucleoside_diP_kinase"/>
</dbReference>
<evidence type="ECO:0000313" key="10">
    <source>
        <dbReference type="EMBL" id="EGZ21614.1"/>
    </source>
</evidence>
<dbReference type="GO" id="GO:0005524">
    <property type="term" value="F:ATP binding"/>
    <property type="evidence" value="ECO:0007669"/>
    <property type="project" value="UniProtKB-KW"/>
</dbReference>
<dbReference type="SUPFAM" id="SSF54919">
    <property type="entry name" value="Nucleoside diphosphate kinase, NDK"/>
    <property type="match status" value="2"/>
</dbReference>
<comment type="similarity">
    <text evidence="1 6 7">Belongs to the NDK family.</text>
</comment>
<dbReference type="InParanoid" id="G4Z4S7"/>
<evidence type="ECO:0000256" key="8">
    <source>
        <dbReference type="SAM" id="MobiDB-lite"/>
    </source>
</evidence>
<dbReference type="GO" id="GO:0006183">
    <property type="term" value="P:GTP biosynthetic process"/>
    <property type="evidence" value="ECO:0007669"/>
    <property type="project" value="InterPro"/>
</dbReference>
<accession>G4Z4S7</accession>
<keyword evidence="4" id="KW-0418">Kinase</keyword>
<sequence length="1476" mass="161063">MGGEAFVVVLLKPEIATGYFKFSTGGGVDQLDDGDDATPSASASVASSIPGVSAVEAAFLLPNGHIIPSVIARIKDKGFEILQRRMIQLTRTEARHLFSFELHHRYGDDEQTYAAFLAAITSGPSLALLLKLPAALALGDANAGIKKWVELAGDWDPVAARKKALAASIPHDQWPLRALCGLNTVQNGISSSPHACCSRRERFFLFPPSAPQLERATIVLLPSFQLNFPDGKEILLSIIGKECRAIIVENTQGCTLSGDEAIALCGLPRADDEGPLRQVCDGVIQLMDEVVGDKGVEVIVIEGLDLSFTLRSALGPANVEMAKLYFPDSVRGQVPSKLRTVELPKGLFPNETADDDTLGFESGLFLSFDSKLSISSESREVSVGGSQRGTPIKSTLGLIKPNAACNPEIVAEILRMISLFGFTVERQRRLLLSRDQAGAFYAEHRGKPFFETLLGFMTSGEIVALHLSRPHAIKAWRALMGPTNSIKARETDPWSLRARFGVDGTRNATHGSDATASAARELYFFFGSAVSASSAANKTLSSAQTLARRPMVLSGLAESSVEKVLTQGLKELVEKKLTDPLEACRWLGEWLVTYRSRGLEEGSEVYDEPHTQTRATKPLANSKSEPKEKTNLKTRKIVAITLDATINNTLRSAVFDILQERLKDARYQLVDVASEMKKHTALSTAVGSLVKTLKECGRRRCVLFGCDEFTNSSVFHREFKAQAPVDWQINYFVHLETQQSNGKSSSGMKRSPSFDIPTLHFTLPSTSASNPQHLHQTGALHGLFQTVFDPNVVIVADPKKLVPVDVWTEVAASFGFHLLTFDAFIAIMKSSSDDSDETRLMLQLVRSGSTIPPSLLLTLLRRVLLGSHPGTNTLTQKFVLHGFPWSEIQAAELEQAIGSPQSVLVVESCNQKEKKSPTPEFPAWINAFQKRGIATQVWIDSTVRVDRNALCSALHAAPLAPVIGCFLGECRDDGQLESLQAVAKSQGFIWVECALSGGASTAQKLREFLLRAHAGREKLLLYGYPRTAAQAADLIKLVQFAILDSSSASPVAPDLVAVFDAQPKIMQLDLTSSPTASASIQSLAAKLRSTFFRKQIVAVTGSVGALDLRQLRAVVAPLGYGVIQLQQNDNDECELIHELERRVQAVQSPRCLVVRAPETPSFYHALEAHIGRAMLKILILQHVPVRARAPDATDDVDSEDYSDEEQGHVQVLEENTGSDGEDSTALPSRGGVKWKKVMKALSPPLSQLLQTFATSSTSSISLEVVGFLENTPYGSSRVIQDLVTRLRPRLFGVVGHPYSFYQTAARGFCRRNLVGFVDLRHVSSSSQALEILETVIASSSHSVYCLDGFPCSSHPDDAAPSKSSSSPPRYVAQQLWELDRRLGSFSTLVHFTTALEVLEERTPDQVTRRMLDVAQDDLELASADLLGWLSTGKNRRHMISEVTCDRTLEDAQEELDLVLQRALLRPVRPAVKQTGG</sequence>
<keyword evidence="3" id="KW-0547">Nucleotide-binding</keyword>
<feature type="binding site" evidence="6">
    <location>
        <position position="497"/>
    </location>
    <ligand>
        <name>ATP</name>
        <dbReference type="ChEBI" id="CHEBI:30616"/>
    </ligand>
</feature>